<dbReference type="InterPro" id="IPR001940">
    <property type="entry name" value="Peptidase_S1C"/>
</dbReference>
<dbReference type="GO" id="GO:0004252">
    <property type="term" value="F:serine-type endopeptidase activity"/>
    <property type="evidence" value="ECO:0007669"/>
    <property type="project" value="InterPro"/>
</dbReference>
<dbReference type="EMBL" id="FOJY01000010">
    <property type="protein sequence ID" value="SFB13292.1"/>
    <property type="molecule type" value="Genomic_DNA"/>
</dbReference>
<dbReference type="PANTHER" id="PTHR43343">
    <property type="entry name" value="PEPTIDASE S12"/>
    <property type="match status" value="1"/>
</dbReference>
<name>A0A1I0YJD8_9FIRM</name>
<evidence type="ECO:0000313" key="5">
    <source>
        <dbReference type="EMBL" id="SFB13292.1"/>
    </source>
</evidence>
<feature type="domain" description="PDZ" evidence="4">
    <location>
        <begin position="478"/>
        <end position="552"/>
    </location>
</feature>
<dbReference type="SMART" id="SM00228">
    <property type="entry name" value="PDZ"/>
    <property type="match status" value="1"/>
</dbReference>
<dbReference type="InterPro" id="IPR001478">
    <property type="entry name" value="PDZ"/>
</dbReference>
<dbReference type="AlphaFoldDB" id="A0A1I0YJD8"/>
<feature type="compositionally biased region" description="Basic and acidic residues" evidence="3">
    <location>
        <begin position="1"/>
        <end position="15"/>
    </location>
</feature>
<dbReference type="SUPFAM" id="SSF50156">
    <property type="entry name" value="PDZ domain-like"/>
    <property type="match status" value="1"/>
</dbReference>
<dbReference type="PANTHER" id="PTHR43343:SF3">
    <property type="entry name" value="PROTEASE DO-LIKE 8, CHLOROPLASTIC"/>
    <property type="match status" value="1"/>
</dbReference>
<dbReference type="SUPFAM" id="SSF50494">
    <property type="entry name" value="Trypsin-like serine proteases"/>
    <property type="match status" value="1"/>
</dbReference>
<dbReference type="OrthoDB" id="9758917at2"/>
<dbReference type="InterPro" id="IPR051201">
    <property type="entry name" value="Chloro_Bact_Ser_Proteases"/>
</dbReference>
<dbReference type="GO" id="GO:0006508">
    <property type="term" value="P:proteolysis"/>
    <property type="evidence" value="ECO:0007669"/>
    <property type="project" value="UniProtKB-KW"/>
</dbReference>
<evidence type="ECO:0000313" key="6">
    <source>
        <dbReference type="Proteomes" id="UP000198838"/>
    </source>
</evidence>
<dbReference type="RefSeq" id="WP_092872483.1">
    <property type="nucleotide sequence ID" value="NZ_FOJY01000010.1"/>
</dbReference>
<feature type="compositionally biased region" description="Polar residues" evidence="3">
    <location>
        <begin position="105"/>
        <end position="142"/>
    </location>
</feature>
<evidence type="ECO:0000259" key="4">
    <source>
        <dbReference type="PROSITE" id="PS50106"/>
    </source>
</evidence>
<organism evidence="5 6">
    <name type="scientific">Acetitomaculum ruminis DSM 5522</name>
    <dbReference type="NCBI Taxonomy" id="1120918"/>
    <lineage>
        <taxon>Bacteria</taxon>
        <taxon>Bacillati</taxon>
        <taxon>Bacillota</taxon>
        <taxon>Clostridia</taxon>
        <taxon>Lachnospirales</taxon>
        <taxon>Lachnospiraceae</taxon>
        <taxon>Acetitomaculum</taxon>
    </lineage>
</organism>
<dbReference type="STRING" id="1120918.SAMN05216249_11051"/>
<dbReference type="InterPro" id="IPR009003">
    <property type="entry name" value="Peptidase_S1_PA"/>
</dbReference>
<dbReference type="Proteomes" id="UP000198838">
    <property type="component" value="Unassembled WGS sequence"/>
</dbReference>
<dbReference type="InterPro" id="IPR036034">
    <property type="entry name" value="PDZ_sf"/>
</dbReference>
<proteinExistence type="predicted"/>
<sequence>MHDENELKNGQENKEVTTTLSNEEGRVNFVLKDSPQNQLNDANTQNTGENIVNDDANNNVNPVNIEKETVPNHEKYSQFYINNDQAGTNSNQNQYYTNVNNQSQGSYNTNMNNQSQGSYNTNPNQENYNYGQNPDMTQGQNANTNYYTYGRNYGEENPSSPKPPKKPFKLGKGGKIVLKIGAYVAIFALVFAGSFEGARYLAKSTTSNEQSSSTGSTNDDATSTSAVITSDESVVTQNTSFSDVSAIVDKVMPSVVAISCTEQSANNFFGGSDEALSVGSGVIIKETDEKYYIVTNNHVVSGATSISATFVDDTNAEVTVVGTDSDNDLAVVSVKKSDLSSSTLKKISVATIGSSSDLKVGEKAIAIGNALGYGQSVTTGIISALDREVTVENITNKLIQTDAAINPGNSGGALLDEDGKLIGINSAKYSSTQVEGMGYAIPMDTAKPIIDEIIKNEGKNTTSDNSLKEGQAYLGISGIDINESMASQYSMPEGIYVANVVEGQAADKAGISKGDIIVGIDGKEITTMSELKEVIAKCKSGDEVKLDVLVSKNGYYQQKTVKVTLGKYSESSEKQ</sequence>
<protein>
    <submittedName>
        <fullName evidence="5">Serine protease Do</fullName>
    </submittedName>
</protein>
<keyword evidence="6" id="KW-1185">Reference proteome</keyword>
<evidence type="ECO:0000256" key="1">
    <source>
        <dbReference type="ARBA" id="ARBA00022670"/>
    </source>
</evidence>
<accession>A0A1I0YJD8</accession>
<dbReference type="Gene3D" id="2.30.42.10">
    <property type="match status" value="1"/>
</dbReference>
<evidence type="ECO:0000256" key="2">
    <source>
        <dbReference type="ARBA" id="ARBA00022801"/>
    </source>
</evidence>
<dbReference type="PROSITE" id="PS50106">
    <property type="entry name" value="PDZ"/>
    <property type="match status" value="1"/>
</dbReference>
<gene>
    <name evidence="5" type="ORF">SAMN05216249_11051</name>
</gene>
<dbReference type="PRINTS" id="PR00834">
    <property type="entry name" value="PROTEASES2C"/>
</dbReference>
<dbReference type="Pfam" id="PF13365">
    <property type="entry name" value="Trypsin_2"/>
    <property type="match status" value="1"/>
</dbReference>
<feature type="region of interest" description="Disordered" evidence="3">
    <location>
        <begin position="204"/>
        <end position="225"/>
    </location>
</feature>
<evidence type="ECO:0000256" key="3">
    <source>
        <dbReference type="SAM" id="MobiDB-lite"/>
    </source>
</evidence>
<reference evidence="5 6" key="1">
    <citation type="submission" date="2016-10" db="EMBL/GenBank/DDBJ databases">
        <authorList>
            <person name="de Groot N.N."/>
        </authorList>
    </citation>
    <scope>NUCLEOTIDE SEQUENCE [LARGE SCALE GENOMIC DNA]</scope>
    <source>
        <strain evidence="5 6">DSM 5522</strain>
    </source>
</reference>
<dbReference type="Gene3D" id="2.40.10.120">
    <property type="match status" value="1"/>
</dbReference>
<feature type="region of interest" description="Disordered" evidence="3">
    <location>
        <begin position="84"/>
        <end position="167"/>
    </location>
</feature>
<dbReference type="Pfam" id="PF13180">
    <property type="entry name" value="PDZ_2"/>
    <property type="match status" value="1"/>
</dbReference>
<feature type="compositionally biased region" description="Low complexity" evidence="3">
    <location>
        <begin position="143"/>
        <end position="159"/>
    </location>
</feature>
<keyword evidence="2" id="KW-0378">Hydrolase</keyword>
<keyword evidence="1 5" id="KW-0645">Protease</keyword>
<feature type="compositionally biased region" description="Low complexity" evidence="3">
    <location>
        <begin position="88"/>
        <end position="104"/>
    </location>
</feature>
<feature type="region of interest" description="Disordered" evidence="3">
    <location>
        <begin position="1"/>
        <end position="26"/>
    </location>
</feature>